<organism evidence="3 4">
    <name type="scientific">Russula ochroleuca</name>
    <dbReference type="NCBI Taxonomy" id="152965"/>
    <lineage>
        <taxon>Eukaryota</taxon>
        <taxon>Fungi</taxon>
        <taxon>Dikarya</taxon>
        <taxon>Basidiomycota</taxon>
        <taxon>Agaricomycotina</taxon>
        <taxon>Agaricomycetes</taxon>
        <taxon>Russulales</taxon>
        <taxon>Russulaceae</taxon>
        <taxon>Russula</taxon>
    </lineage>
</organism>
<dbReference type="AlphaFoldDB" id="A0A9P5TE60"/>
<dbReference type="Pfam" id="PF04909">
    <property type="entry name" value="Amidohydro_2"/>
    <property type="match status" value="1"/>
</dbReference>
<dbReference type="SUPFAM" id="SSF51556">
    <property type="entry name" value="Metallo-dependent hydrolases"/>
    <property type="match status" value="1"/>
</dbReference>
<feature type="non-terminal residue" evidence="3">
    <location>
        <position position="1"/>
    </location>
</feature>
<evidence type="ECO:0000313" key="3">
    <source>
        <dbReference type="EMBL" id="KAF8486923.1"/>
    </source>
</evidence>
<gene>
    <name evidence="3" type="ORF">DFH94DRAFT_621274</name>
    <name evidence="2" type="ORF">DFH94DRAFT_641135</name>
</gene>
<dbReference type="EMBL" id="WHVB01000001">
    <property type="protein sequence ID" value="KAF8486923.1"/>
    <property type="molecule type" value="Genomic_DNA"/>
</dbReference>
<dbReference type="OrthoDB" id="3364440at2759"/>
<dbReference type="GO" id="GO:0016787">
    <property type="term" value="F:hydrolase activity"/>
    <property type="evidence" value="ECO:0007669"/>
    <property type="project" value="InterPro"/>
</dbReference>
<protein>
    <submittedName>
        <fullName evidence="3">Amidohydrolase 2</fullName>
    </submittedName>
</protein>
<keyword evidence="4" id="KW-1185">Reference proteome</keyword>
<feature type="domain" description="Amidohydrolase-related" evidence="1">
    <location>
        <begin position="4"/>
        <end position="95"/>
    </location>
</feature>
<dbReference type="PANTHER" id="PTHR43383">
    <property type="entry name" value="NODULIN 6"/>
    <property type="match status" value="1"/>
</dbReference>
<dbReference type="Gene3D" id="3.20.20.140">
    <property type="entry name" value="Metal-dependent hydrolases"/>
    <property type="match status" value="1"/>
</dbReference>
<reference evidence="3" key="1">
    <citation type="submission" date="2019-10" db="EMBL/GenBank/DDBJ databases">
        <authorList>
            <consortium name="DOE Joint Genome Institute"/>
            <person name="Kuo A."/>
            <person name="Miyauchi S."/>
            <person name="Kiss E."/>
            <person name="Drula E."/>
            <person name="Kohler A."/>
            <person name="Sanchez-Garcia M."/>
            <person name="Andreopoulos B."/>
            <person name="Barry K.W."/>
            <person name="Bonito G."/>
            <person name="Buee M."/>
            <person name="Carver A."/>
            <person name="Chen C."/>
            <person name="Cichocki N."/>
            <person name="Clum A."/>
            <person name="Culley D."/>
            <person name="Crous P.W."/>
            <person name="Fauchery L."/>
            <person name="Girlanda M."/>
            <person name="Hayes R."/>
            <person name="Keri Z."/>
            <person name="LaButti K."/>
            <person name="Lipzen A."/>
            <person name="Lombard V."/>
            <person name="Magnuson J."/>
            <person name="Maillard F."/>
            <person name="Morin E."/>
            <person name="Murat C."/>
            <person name="Nolan M."/>
            <person name="Ohm R."/>
            <person name="Pangilinan J."/>
            <person name="Pereira M."/>
            <person name="Perotto S."/>
            <person name="Peter M."/>
            <person name="Riley R."/>
            <person name="Sitrit Y."/>
            <person name="Stielow B."/>
            <person name="Szollosi G."/>
            <person name="Zifcakova L."/>
            <person name="Stursova M."/>
            <person name="Spatafora J.W."/>
            <person name="Tedersoo L."/>
            <person name="Vaario L.-M."/>
            <person name="Yamada A."/>
            <person name="Yan M."/>
            <person name="Wang P."/>
            <person name="Xu J."/>
            <person name="Bruns T."/>
            <person name="Baldrian P."/>
            <person name="Vilgalys R."/>
            <person name="Henrissat B."/>
            <person name="Grigoriev I.V."/>
            <person name="Hibbett D."/>
            <person name="Nagy L.G."/>
            <person name="Martin F.M."/>
        </authorList>
    </citation>
    <scope>NUCLEOTIDE SEQUENCE</scope>
    <source>
        <strain evidence="3">Prilba</strain>
    </source>
</reference>
<proteinExistence type="predicted"/>
<accession>A0A9P5TE60</accession>
<sequence>LTRASPADLQPLITAYPRTTFVLLHASYPYMREGGHLTAVYNNVYFAIGEVSPAVSRGGQEELIRQVLELAPTNKIMWSSDGHWWPETHYLGNLRARCALSSEDI</sequence>
<comment type="caution">
    <text evidence="3">The sequence shown here is derived from an EMBL/GenBank/DDBJ whole genome shotgun (WGS) entry which is preliminary data.</text>
</comment>
<evidence type="ECO:0000259" key="1">
    <source>
        <dbReference type="Pfam" id="PF04909"/>
    </source>
</evidence>
<evidence type="ECO:0000313" key="2">
    <source>
        <dbReference type="EMBL" id="KAF8460346.1"/>
    </source>
</evidence>
<dbReference type="InterPro" id="IPR006680">
    <property type="entry name" value="Amidohydro-rel"/>
</dbReference>
<dbReference type="PANTHER" id="PTHR43383:SF2">
    <property type="entry name" value="AMIDOHYDROLASE 2 FAMILY PROTEIN"/>
    <property type="match status" value="1"/>
</dbReference>
<dbReference type="EMBL" id="WHVB01000185">
    <property type="protein sequence ID" value="KAF8460346.1"/>
    <property type="molecule type" value="Genomic_DNA"/>
</dbReference>
<evidence type="ECO:0000313" key="4">
    <source>
        <dbReference type="Proteomes" id="UP000759537"/>
    </source>
</evidence>
<dbReference type="Proteomes" id="UP000759537">
    <property type="component" value="Unassembled WGS sequence"/>
</dbReference>
<name>A0A9P5TE60_9AGAM</name>
<reference evidence="3" key="2">
    <citation type="journal article" date="2020" name="Nat. Commun.">
        <title>Large-scale genome sequencing of mycorrhizal fungi provides insights into the early evolution of symbiotic traits.</title>
        <authorList>
            <person name="Miyauchi S."/>
            <person name="Kiss E."/>
            <person name="Kuo A."/>
            <person name="Drula E."/>
            <person name="Kohler A."/>
            <person name="Sanchez-Garcia M."/>
            <person name="Morin E."/>
            <person name="Andreopoulos B."/>
            <person name="Barry K.W."/>
            <person name="Bonito G."/>
            <person name="Buee M."/>
            <person name="Carver A."/>
            <person name="Chen C."/>
            <person name="Cichocki N."/>
            <person name="Clum A."/>
            <person name="Culley D."/>
            <person name="Crous P.W."/>
            <person name="Fauchery L."/>
            <person name="Girlanda M."/>
            <person name="Hayes R.D."/>
            <person name="Keri Z."/>
            <person name="LaButti K."/>
            <person name="Lipzen A."/>
            <person name="Lombard V."/>
            <person name="Magnuson J."/>
            <person name="Maillard F."/>
            <person name="Murat C."/>
            <person name="Nolan M."/>
            <person name="Ohm R.A."/>
            <person name="Pangilinan J."/>
            <person name="Pereira M.F."/>
            <person name="Perotto S."/>
            <person name="Peter M."/>
            <person name="Pfister S."/>
            <person name="Riley R."/>
            <person name="Sitrit Y."/>
            <person name="Stielow J.B."/>
            <person name="Szollosi G."/>
            <person name="Zifcakova L."/>
            <person name="Stursova M."/>
            <person name="Spatafora J.W."/>
            <person name="Tedersoo L."/>
            <person name="Vaario L.M."/>
            <person name="Yamada A."/>
            <person name="Yan M."/>
            <person name="Wang P."/>
            <person name="Xu J."/>
            <person name="Bruns T."/>
            <person name="Baldrian P."/>
            <person name="Vilgalys R."/>
            <person name="Dunand C."/>
            <person name="Henrissat B."/>
            <person name="Grigoriev I.V."/>
            <person name="Hibbett D."/>
            <person name="Nagy L.G."/>
            <person name="Martin F.M."/>
        </authorList>
    </citation>
    <scope>NUCLEOTIDE SEQUENCE</scope>
    <source>
        <strain evidence="3">Prilba</strain>
    </source>
</reference>
<dbReference type="InterPro" id="IPR032466">
    <property type="entry name" value="Metal_Hydrolase"/>
</dbReference>